<keyword evidence="2" id="KW-1185">Reference proteome</keyword>
<dbReference type="Proteomes" id="UP001224781">
    <property type="component" value="Unassembled WGS sequence"/>
</dbReference>
<protein>
    <submittedName>
        <fullName evidence="1">Uncharacterized protein</fullName>
    </submittedName>
</protein>
<sequence length="85" mass="9407">MRFIFALAADEAFDQATPVHMTDHLGEIAVPVAAVLHKSLPATRAPRMQPILPQQSLRFFDAERRRLGAGGRQFDEAAFLAGFQD</sequence>
<evidence type="ECO:0000313" key="2">
    <source>
        <dbReference type="Proteomes" id="UP001224781"/>
    </source>
</evidence>
<name>A0ABU0UEN5_9HYPH</name>
<proteinExistence type="predicted"/>
<comment type="caution">
    <text evidence="1">The sequence shown here is derived from an EMBL/GenBank/DDBJ whole genome shotgun (WGS) entry which is preliminary data.</text>
</comment>
<dbReference type="EMBL" id="JAUTBL010000001">
    <property type="protein sequence ID" value="MDQ1183402.1"/>
    <property type="molecule type" value="Genomic_DNA"/>
</dbReference>
<gene>
    <name evidence="1" type="ORF">QE408_000524</name>
</gene>
<organism evidence="1 2">
    <name type="scientific">Agrobacterium larrymoorei</name>
    <dbReference type="NCBI Taxonomy" id="160699"/>
    <lineage>
        <taxon>Bacteria</taxon>
        <taxon>Pseudomonadati</taxon>
        <taxon>Pseudomonadota</taxon>
        <taxon>Alphaproteobacteria</taxon>
        <taxon>Hyphomicrobiales</taxon>
        <taxon>Rhizobiaceae</taxon>
        <taxon>Rhizobium/Agrobacterium group</taxon>
        <taxon>Agrobacterium</taxon>
    </lineage>
</organism>
<evidence type="ECO:0000313" key="1">
    <source>
        <dbReference type="EMBL" id="MDQ1183402.1"/>
    </source>
</evidence>
<accession>A0ABU0UEN5</accession>
<reference evidence="1 2" key="1">
    <citation type="submission" date="2023-07" db="EMBL/GenBank/DDBJ databases">
        <title>Functional and genomic diversity of the sorghum phyllosphere microbiome.</title>
        <authorList>
            <person name="Shade A."/>
        </authorList>
    </citation>
    <scope>NUCLEOTIDE SEQUENCE [LARGE SCALE GENOMIC DNA]</scope>
    <source>
        <strain evidence="1 2">SORGH_AS_1126</strain>
    </source>
</reference>